<protein>
    <submittedName>
        <fullName evidence="1">Uncharacterized protein</fullName>
    </submittedName>
</protein>
<sequence>MAIVTKTFYPTYSNYGFKDNNVTHGNENIIKLKSDMLNGIYGVIGFDLSSLPIKEAIVKVTFKAYSNPYEDGNGGNIRVQYVYGSPWSTYSKNSILNFSNWNVRSIKEFGYLFCPQDGGWVETAIKYNNDINNINKDIVGVFMSKVDGDEQESSIRSNNYTGYRPKLIVEYENSIKGHIKTKKNKINLYSNNISPLRIKTNKGILSIPLKSNGNTGIRIKTNNGIKAINEYYREYTNDIYINDDPQEDGEANTSFYYSGDRYNNAVVYKSPIDNCYGISACISVFKDDYNYRTYKLLMYDGNRWTQLDDMYIDKLEKNRTITVIFDTPKTIHKAALITTSNHKYDYTASVELNIKTTRKCNI</sequence>
<evidence type="ECO:0000313" key="1">
    <source>
        <dbReference type="EMBL" id="GKX27846.1"/>
    </source>
</evidence>
<comment type="caution">
    <text evidence="1">The sequence shown here is derived from an EMBL/GenBank/DDBJ whole genome shotgun (WGS) entry which is preliminary data.</text>
</comment>
<proteinExistence type="predicted"/>
<reference evidence="1" key="1">
    <citation type="submission" date="2022-06" db="EMBL/GenBank/DDBJ databases">
        <title>Vallitalea longa sp. nov., an anaerobic bacterium isolated from marine sediment.</title>
        <authorList>
            <person name="Hirano S."/>
            <person name="Terahara T."/>
            <person name="Mori K."/>
            <person name="Hamada M."/>
            <person name="Matsumoto R."/>
            <person name="Kobayashi T."/>
        </authorList>
    </citation>
    <scope>NUCLEOTIDE SEQUENCE</scope>
    <source>
        <strain evidence="1">SH18-1</strain>
    </source>
</reference>
<keyword evidence="2" id="KW-1185">Reference proteome</keyword>
<evidence type="ECO:0000313" key="2">
    <source>
        <dbReference type="Proteomes" id="UP001144256"/>
    </source>
</evidence>
<gene>
    <name evidence="1" type="ORF">SH1V18_03260</name>
</gene>
<dbReference type="Proteomes" id="UP001144256">
    <property type="component" value="Unassembled WGS sequence"/>
</dbReference>
<dbReference type="RefSeq" id="WP_281811558.1">
    <property type="nucleotide sequence ID" value="NZ_BRLB01000001.1"/>
</dbReference>
<name>A0A9W5Y8B1_9FIRM</name>
<dbReference type="EMBL" id="BRLB01000001">
    <property type="protein sequence ID" value="GKX27846.1"/>
    <property type="molecule type" value="Genomic_DNA"/>
</dbReference>
<organism evidence="1 2">
    <name type="scientific">Vallitalea longa</name>
    <dbReference type="NCBI Taxonomy" id="2936439"/>
    <lineage>
        <taxon>Bacteria</taxon>
        <taxon>Bacillati</taxon>
        <taxon>Bacillota</taxon>
        <taxon>Clostridia</taxon>
        <taxon>Lachnospirales</taxon>
        <taxon>Vallitaleaceae</taxon>
        <taxon>Vallitalea</taxon>
    </lineage>
</organism>
<accession>A0A9W5Y8B1</accession>
<dbReference type="AlphaFoldDB" id="A0A9W5Y8B1"/>